<evidence type="ECO:0000313" key="1">
    <source>
        <dbReference type="EMBL" id="OVA09027.1"/>
    </source>
</evidence>
<dbReference type="Gene3D" id="1.20.1050.10">
    <property type="match status" value="1"/>
</dbReference>
<dbReference type="EMBL" id="MVGT01002224">
    <property type="protein sequence ID" value="OVA09027.1"/>
    <property type="molecule type" value="Genomic_DNA"/>
</dbReference>
<dbReference type="OrthoDB" id="4951845at2759"/>
<gene>
    <name evidence="1" type="ORF">BVC80_9097g94</name>
</gene>
<sequence>MDPEISINSEPLFQSLGLVMTKEGEAQEEAMKELAKNLKMVEEGIQEFFSGVRPAFDGKSPIFLNILLVSLLGPYQIVEKVTGAKIIDPERNPLIFSLVTALKELPEVKEATPPHDKLEALVRYIREKDLQSSST</sequence>
<dbReference type="SUPFAM" id="SSF47616">
    <property type="entry name" value="GST C-terminal domain-like"/>
    <property type="match status" value="1"/>
</dbReference>
<dbReference type="GO" id="GO:0004364">
    <property type="term" value="F:glutathione transferase activity"/>
    <property type="evidence" value="ECO:0007669"/>
    <property type="project" value="InterPro"/>
</dbReference>
<dbReference type="STRING" id="56857.A0A200QF58"/>
<dbReference type="GO" id="GO:0006749">
    <property type="term" value="P:glutathione metabolic process"/>
    <property type="evidence" value="ECO:0007669"/>
    <property type="project" value="InterPro"/>
</dbReference>
<reference evidence="1 2" key="1">
    <citation type="journal article" date="2017" name="Mol. Plant">
        <title>The Genome of Medicinal Plant Macleaya cordata Provides New Insights into Benzylisoquinoline Alkaloids Metabolism.</title>
        <authorList>
            <person name="Liu X."/>
            <person name="Liu Y."/>
            <person name="Huang P."/>
            <person name="Ma Y."/>
            <person name="Qing Z."/>
            <person name="Tang Q."/>
            <person name="Cao H."/>
            <person name="Cheng P."/>
            <person name="Zheng Y."/>
            <person name="Yuan Z."/>
            <person name="Zhou Y."/>
            <person name="Liu J."/>
            <person name="Tang Z."/>
            <person name="Zhuo Y."/>
            <person name="Zhang Y."/>
            <person name="Yu L."/>
            <person name="Huang J."/>
            <person name="Yang P."/>
            <person name="Peng Q."/>
            <person name="Zhang J."/>
            <person name="Jiang W."/>
            <person name="Zhang Z."/>
            <person name="Lin K."/>
            <person name="Ro D.K."/>
            <person name="Chen X."/>
            <person name="Xiong X."/>
            <person name="Shang Y."/>
            <person name="Huang S."/>
            <person name="Zeng J."/>
        </authorList>
    </citation>
    <scope>NUCLEOTIDE SEQUENCE [LARGE SCALE GENOMIC DNA]</scope>
    <source>
        <strain evidence="2">cv. BLH2017</strain>
        <tissue evidence="1">Root</tissue>
    </source>
</reference>
<dbReference type="InterPro" id="IPR036282">
    <property type="entry name" value="Glutathione-S-Trfase_C_sf"/>
</dbReference>
<organism evidence="1 2">
    <name type="scientific">Macleaya cordata</name>
    <name type="common">Five-seeded plume-poppy</name>
    <name type="synonym">Bocconia cordata</name>
    <dbReference type="NCBI Taxonomy" id="56857"/>
    <lineage>
        <taxon>Eukaryota</taxon>
        <taxon>Viridiplantae</taxon>
        <taxon>Streptophyta</taxon>
        <taxon>Embryophyta</taxon>
        <taxon>Tracheophyta</taxon>
        <taxon>Spermatophyta</taxon>
        <taxon>Magnoliopsida</taxon>
        <taxon>Ranunculales</taxon>
        <taxon>Papaveraceae</taxon>
        <taxon>Papaveroideae</taxon>
        <taxon>Macleaya</taxon>
    </lineage>
</organism>
<accession>A0A200QF58</accession>
<dbReference type="Proteomes" id="UP000195402">
    <property type="component" value="Unassembled WGS sequence"/>
</dbReference>
<comment type="caution">
    <text evidence="1">The sequence shown here is derived from an EMBL/GenBank/DDBJ whole genome shotgun (WGS) entry which is preliminary data.</text>
</comment>
<evidence type="ECO:0000313" key="2">
    <source>
        <dbReference type="Proteomes" id="UP000195402"/>
    </source>
</evidence>
<dbReference type="CDD" id="cd03185">
    <property type="entry name" value="GST_C_Tau"/>
    <property type="match status" value="1"/>
</dbReference>
<protein>
    <submittedName>
        <fullName evidence="1">Uncharacterized protein</fullName>
    </submittedName>
</protein>
<dbReference type="OMA" id="DEAWENT"/>
<dbReference type="InParanoid" id="A0A200QF58"/>
<proteinExistence type="predicted"/>
<dbReference type="AlphaFoldDB" id="A0A200QF58"/>
<name>A0A200QF58_MACCD</name>
<dbReference type="InterPro" id="IPR045074">
    <property type="entry name" value="GST_C_Tau"/>
</dbReference>
<keyword evidence="2" id="KW-1185">Reference proteome</keyword>